<dbReference type="Proteomes" id="UP000011064">
    <property type="component" value="Unassembled WGS sequence"/>
</dbReference>
<dbReference type="VEuPathDB" id="FungiDB:GMDG_02110"/>
<feature type="compositionally biased region" description="Basic and acidic residues" evidence="2">
    <location>
        <begin position="235"/>
        <end position="253"/>
    </location>
</feature>
<organism evidence="3 4">
    <name type="scientific">Pseudogymnoascus destructans (strain ATCC MYA-4855 / 20631-21)</name>
    <name type="common">Bat white-nose syndrome fungus</name>
    <name type="synonym">Geomyces destructans</name>
    <dbReference type="NCBI Taxonomy" id="658429"/>
    <lineage>
        <taxon>Eukaryota</taxon>
        <taxon>Fungi</taxon>
        <taxon>Dikarya</taxon>
        <taxon>Ascomycota</taxon>
        <taxon>Pezizomycotina</taxon>
        <taxon>Leotiomycetes</taxon>
        <taxon>Thelebolales</taxon>
        <taxon>Thelebolaceae</taxon>
        <taxon>Pseudogymnoascus</taxon>
    </lineage>
</organism>
<keyword evidence="4" id="KW-1185">Reference proteome</keyword>
<feature type="region of interest" description="Disordered" evidence="2">
    <location>
        <begin position="122"/>
        <end position="147"/>
    </location>
</feature>
<evidence type="ECO:0000313" key="4">
    <source>
        <dbReference type="Proteomes" id="UP000011064"/>
    </source>
</evidence>
<evidence type="ECO:0000256" key="2">
    <source>
        <dbReference type="SAM" id="MobiDB-lite"/>
    </source>
</evidence>
<dbReference type="STRING" id="658429.L8G0Z4"/>
<accession>L8G0Z4</accession>
<evidence type="ECO:0000313" key="3">
    <source>
        <dbReference type="EMBL" id="ELR06393.1"/>
    </source>
</evidence>
<proteinExistence type="predicted"/>
<feature type="coiled-coil region" evidence="1">
    <location>
        <begin position="45"/>
        <end position="75"/>
    </location>
</feature>
<keyword evidence="1" id="KW-0175">Coiled coil</keyword>
<name>L8G0Z4_PSED2</name>
<feature type="compositionally biased region" description="Basic residues" evidence="2">
    <location>
        <begin position="205"/>
        <end position="223"/>
    </location>
</feature>
<feature type="compositionally biased region" description="Basic and acidic residues" evidence="2">
    <location>
        <begin position="129"/>
        <end position="147"/>
    </location>
</feature>
<dbReference type="HOGENOM" id="CLU_642703_0_0_1"/>
<sequence>MRELDHTVYNPTADQLAETLKVIMMTNGTREPVPAEYNSCIMQVLEGYNINLLELQTKIKELGEAKKEKEETAMELWHKTLEWKEEESRYKTELKKLEVILAKTPRGMELVAMARSQSVLRRNRKKAEVKKAEDKGQADKPDGEYVPRRLRPGFNILVPNFAEKKDAALTKSFMPRYRANSLSMGFGSVSPPRPQPEEVEEPAKGKGKRTMLGKLTHAGKKSALRLFHGGQSPKKTSEEFPDKSPKKSPEKSSPKKKKNEGIVPHNYEDQMCTGDFNLHPNAIRSTRSLWGHFGRSSNVNLAFMGGDAARSAPSGPPKLKSPKKLKHKASVFDFEKSPRKLKHKASAIDIEKSPRKLKNKVSAIDLETAAAAARAATRRTAWLLPEDDENDLEYA</sequence>
<feature type="region of interest" description="Disordered" evidence="2">
    <location>
        <begin position="184"/>
        <end position="263"/>
    </location>
</feature>
<protein>
    <submittedName>
        <fullName evidence="3">Uncharacterized protein</fullName>
    </submittedName>
</protein>
<dbReference type="EMBL" id="GL573196">
    <property type="protein sequence ID" value="ELR06393.1"/>
    <property type="molecule type" value="Genomic_DNA"/>
</dbReference>
<gene>
    <name evidence="3" type="ORF">GMDG_02110</name>
</gene>
<dbReference type="OrthoDB" id="5430717at2759"/>
<dbReference type="AlphaFoldDB" id="L8G0Z4"/>
<evidence type="ECO:0000256" key="1">
    <source>
        <dbReference type="SAM" id="Coils"/>
    </source>
</evidence>
<reference evidence="4" key="1">
    <citation type="submission" date="2010-09" db="EMBL/GenBank/DDBJ databases">
        <title>The genome sequence of Geomyces destructans 20631-21.</title>
        <authorList>
            <consortium name="The Broad Institute Genome Sequencing Platform"/>
            <person name="Cuomo C.A."/>
            <person name="Blehert D.S."/>
            <person name="Lorch J.M."/>
            <person name="Young S.K."/>
            <person name="Zeng Q."/>
            <person name="Gargeya S."/>
            <person name="Fitzgerald M."/>
            <person name="Haas B."/>
            <person name="Abouelleil A."/>
            <person name="Alvarado L."/>
            <person name="Arachchi H.M."/>
            <person name="Berlin A."/>
            <person name="Brown A."/>
            <person name="Chapman S.B."/>
            <person name="Chen Z."/>
            <person name="Dunbar C."/>
            <person name="Freedman E."/>
            <person name="Gearin G."/>
            <person name="Gellesch M."/>
            <person name="Goldberg J."/>
            <person name="Griggs A."/>
            <person name="Gujja S."/>
            <person name="Heiman D."/>
            <person name="Howarth C."/>
            <person name="Larson L."/>
            <person name="Lui A."/>
            <person name="MacDonald P.J.P."/>
            <person name="Montmayeur A."/>
            <person name="Murphy C."/>
            <person name="Neiman D."/>
            <person name="Pearson M."/>
            <person name="Priest M."/>
            <person name="Roberts A."/>
            <person name="Saif S."/>
            <person name="Shea T."/>
            <person name="Shenoy N."/>
            <person name="Sisk P."/>
            <person name="Stolte C."/>
            <person name="Sykes S."/>
            <person name="Wortman J."/>
            <person name="Nusbaum C."/>
            <person name="Birren B."/>
        </authorList>
    </citation>
    <scope>NUCLEOTIDE SEQUENCE [LARGE SCALE GENOMIC DNA]</scope>
    <source>
        <strain evidence="4">ATCC MYA-4855 / 20631-21</strain>
    </source>
</reference>
<dbReference type="InParanoid" id="L8G0Z4"/>